<evidence type="ECO:0000256" key="3">
    <source>
        <dbReference type="ARBA" id="ARBA00022989"/>
    </source>
</evidence>
<accession>E4YFK9</accession>
<keyword evidence="2 12" id="KW-0812">Transmembrane</keyword>
<comment type="pathway">
    <text evidence="12">Protein modification; protein glycosylation.</text>
</comment>
<keyword evidence="12" id="KW-0521">NADP</keyword>
<comment type="catalytic activity">
    <reaction evidence="9">
        <text>a 3-oxo-5alpha-steroid + NADP(+) = a 3-oxo-Delta(4)-steroid + NADPH + H(+)</text>
        <dbReference type="Rhea" id="RHEA:54384"/>
        <dbReference type="ChEBI" id="CHEBI:13601"/>
        <dbReference type="ChEBI" id="CHEBI:15378"/>
        <dbReference type="ChEBI" id="CHEBI:47909"/>
        <dbReference type="ChEBI" id="CHEBI:57783"/>
        <dbReference type="ChEBI" id="CHEBI:58349"/>
        <dbReference type="EC" id="1.3.1.22"/>
    </reaction>
    <physiologicalReaction direction="right-to-left" evidence="9">
        <dbReference type="Rhea" id="RHEA:54386"/>
    </physiologicalReaction>
</comment>
<feature type="transmembrane region" description="Helical" evidence="12">
    <location>
        <begin position="183"/>
        <end position="203"/>
    </location>
</feature>
<name>E4YFK9_OIKDI</name>
<keyword evidence="3 12" id="KW-1133">Transmembrane helix</keyword>
<dbReference type="InterPro" id="IPR039698">
    <property type="entry name" value="Dfg10/SRD5A3"/>
</dbReference>
<evidence type="ECO:0000256" key="4">
    <source>
        <dbReference type="ARBA" id="ARBA00023136"/>
    </source>
</evidence>
<comment type="catalytic activity">
    <reaction evidence="11 12">
        <text>a di-trans,poly-cis-dolichal + NADP(+) = a di-trans,poly-cis-polyprenal + NADPH + H(+)</text>
        <dbReference type="Rhea" id="RHEA:80727"/>
        <dbReference type="Rhea" id="RHEA-COMP:19536"/>
        <dbReference type="Rhea" id="RHEA-COMP:19537"/>
        <dbReference type="ChEBI" id="CHEBI:15378"/>
        <dbReference type="ChEBI" id="CHEBI:57783"/>
        <dbReference type="ChEBI" id="CHEBI:58349"/>
        <dbReference type="ChEBI" id="CHEBI:231623"/>
        <dbReference type="ChEBI" id="CHEBI:231637"/>
        <dbReference type="EC" id="1.3.1.94"/>
    </reaction>
    <physiologicalReaction direction="right-to-left" evidence="11 12">
        <dbReference type="Rhea" id="RHEA:80729"/>
    </physiologicalReaction>
</comment>
<feature type="domain" description="3-oxo-5-alpha-steroid 4-dehydrogenase C-terminal" evidence="13">
    <location>
        <begin position="187"/>
        <end position="297"/>
    </location>
</feature>
<dbReference type="EMBL" id="FN654493">
    <property type="protein sequence ID" value="CBY34283.1"/>
    <property type="molecule type" value="Genomic_DNA"/>
</dbReference>
<dbReference type="GO" id="GO:0160198">
    <property type="term" value="F:polyprenal reductase activity"/>
    <property type="evidence" value="ECO:0007669"/>
    <property type="project" value="UniProtKB-EC"/>
</dbReference>
<dbReference type="GO" id="GO:0102389">
    <property type="term" value="F:polyprenol reductase activity"/>
    <property type="evidence" value="ECO:0007669"/>
    <property type="project" value="UniProtKB-UniRule"/>
</dbReference>
<dbReference type="GO" id="GO:0006488">
    <property type="term" value="P:dolichol-linked oligosaccharide biosynthetic process"/>
    <property type="evidence" value="ECO:0007669"/>
    <property type="project" value="UniProtKB-UniRule"/>
</dbReference>
<proteinExistence type="inferred from homology"/>
<dbReference type="Proteomes" id="UP000011014">
    <property type="component" value="Unassembled WGS sequence"/>
</dbReference>
<evidence type="ECO:0000256" key="2">
    <source>
        <dbReference type="ARBA" id="ARBA00022692"/>
    </source>
</evidence>
<organism evidence="14">
    <name type="scientific">Oikopleura dioica</name>
    <name type="common">Tunicate</name>
    <dbReference type="NCBI Taxonomy" id="34765"/>
    <lineage>
        <taxon>Eukaryota</taxon>
        <taxon>Metazoa</taxon>
        <taxon>Chordata</taxon>
        <taxon>Tunicata</taxon>
        <taxon>Appendicularia</taxon>
        <taxon>Copelata</taxon>
        <taxon>Oikopleuridae</taxon>
        <taxon>Oikopleura</taxon>
    </lineage>
</organism>
<evidence type="ECO:0000256" key="8">
    <source>
        <dbReference type="ARBA" id="ARBA00048095"/>
    </source>
</evidence>
<comment type="function">
    <text evidence="5">Plays a key role in early steps of protein N-linked glycosylation by being involved in the conversion of polyprenol into dolichol. Acts as a polyprenal reductase that mediates the reduction of polyprenal into dolichal in a NADP-dependent mechanism. Dolichols are required for the synthesis of dolichol-linked monosaccharides and the oligosaccharide precursor used for N-glycosylation. Also able to convert testosterone (T) into 5-alpha-dihydrotestosterone (DHT).</text>
</comment>
<evidence type="ECO:0000256" key="6">
    <source>
        <dbReference type="ARBA" id="ARBA00046320"/>
    </source>
</evidence>
<feature type="transmembrane region" description="Helical" evidence="12">
    <location>
        <begin position="12"/>
        <end position="32"/>
    </location>
</feature>
<keyword evidence="12" id="KW-0560">Oxidoreductase</keyword>
<evidence type="ECO:0000313" key="14">
    <source>
        <dbReference type="EMBL" id="CBY34283.1"/>
    </source>
</evidence>
<evidence type="ECO:0000256" key="1">
    <source>
        <dbReference type="ARBA" id="ARBA00004127"/>
    </source>
</evidence>
<gene>
    <name evidence="14" type="ORF">GSOID_T00024300001</name>
</gene>
<sequence length="297" mass="33549">MELYFIDCIWILLTIASVAITSPKIITNNILFQQLATFGKTRMKTFPFDVPKAWFSHFYVLGSCFLSFLLYRWCLDGQPSLPEIGLMSITMTPIFDLRLFLASSSKHKGVMRLLVVDFDERVPLLGLLVGIHLMQRLLESLFISKSKNVMSIAHYALGHIFYLLVPLSTVASLPEALDFEEELSLVMVFKTALVLFAAIYQHFSIQAMASLRADPNAQKNSCPPQKGVFTYIMSPTMASEILFYLALLPIGGFHMFFPFLFTLVNQSISAKMTLEFYNSKFGTSKVAGRKALVPFLF</sequence>
<evidence type="ECO:0000256" key="10">
    <source>
        <dbReference type="ARBA" id="ARBA00049397"/>
    </source>
</evidence>
<dbReference type="UniPathway" id="UPA00378"/>
<dbReference type="GO" id="GO:0016095">
    <property type="term" value="P:polyprenol catabolic process"/>
    <property type="evidence" value="ECO:0007669"/>
    <property type="project" value="UniProtKB-UniRule"/>
</dbReference>
<dbReference type="PANTHER" id="PTHR14624">
    <property type="entry name" value="DFG10 PROTEIN"/>
    <property type="match status" value="1"/>
</dbReference>
<evidence type="ECO:0000256" key="9">
    <source>
        <dbReference type="ARBA" id="ARBA00048765"/>
    </source>
</evidence>
<keyword evidence="12" id="KW-0256">Endoplasmic reticulum</keyword>
<feature type="transmembrane region" description="Helical" evidence="12">
    <location>
        <begin position="53"/>
        <end position="72"/>
    </location>
</feature>
<feature type="transmembrane region" description="Helical" evidence="12">
    <location>
        <begin position="84"/>
        <end position="101"/>
    </location>
</feature>
<evidence type="ECO:0000256" key="5">
    <source>
        <dbReference type="ARBA" id="ARBA00045898"/>
    </source>
</evidence>
<feature type="transmembrane region" description="Helical" evidence="12">
    <location>
        <begin position="149"/>
        <end position="171"/>
    </location>
</feature>
<reference evidence="14" key="1">
    <citation type="journal article" date="2010" name="Science">
        <title>Plasticity of animal genome architecture unmasked by rapid evolution of a pelagic tunicate.</title>
        <authorList>
            <person name="Denoeud F."/>
            <person name="Henriet S."/>
            <person name="Mungpakdee S."/>
            <person name="Aury J.M."/>
            <person name="Da Silva C."/>
            <person name="Brinkmann H."/>
            <person name="Mikhaleva J."/>
            <person name="Olsen L.C."/>
            <person name="Jubin C."/>
            <person name="Canestro C."/>
            <person name="Bouquet J.M."/>
            <person name="Danks G."/>
            <person name="Poulain J."/>
            <person name="Campsteijn C."/>
            <person name="Adamski M."/>
            <person name="Cross I."/>
            <person name="Yadetie F."/>
            <person name="Muffato M."/>
            <person name="Louis A."/>
            <person name="Butcher S."/>
            <person name="Tsagkogeorga G."/>
            <person name="Konrad A."/>
            <person name="Singh S."/>
            <person name="Jensen M.F."/>
            <person name="Cong E.H."/>
            <person name="Eikeseth-Otteraa H."/>
            <person name="Noel B."/>
            <person name="Anthouard V."/>
            <person name="Porcel B.M."/>
            <person name="Kachouri-Lafond R."/>
            <person name="Nishino A."/>
            <person name="Ugolini M."/>
            <person name="Chourrout P."/>
            <person name="Nishida H."/>
            <person name="Aasland R."/>
            <person name="Huzurbazar S."/>
            <person name="Westhof E."/>
            <person name="Delsuc F."/>
            <person name="Lehrach H."/>
            <person name="Reinhardt R."/>
            <person name="Weissenbach J."/>
            <person name="Roy S.W."/>
            <person name="Artiguenave F."/>
            <person name="Postlethwait J.H."/>
            <person name="Manak J.R."/>
            <person name="Thompson E.M."/>
            <person name="Jaillon O."/>
            <person name="Du Pasquier L."/>
            <person name="Boudinot P."/>
            <person name="Liberles D.A."/>
            <person name="Volff J.N."/>
            <person name="Philippe H."/>
            <person name="Lenhard B."/>
            <person name="Roest Crollius H."/>
            <person name="Wincker P."/>
            <person name="Chourrout D."/>
        </authorList>
    </citation>
    <scope>NUCLEOTIDE SEQUENCE [LARGE SCALE GENOMIC DNA]</scope>
</reference>
<evidence type="ECO:0000259" key="13">
    <source>
        <dbReference type="Pfam" id="PF02544"/>
    </source>
</evidence>
<comment type="catalytic activity">
    <reaction evidence="8">
        <text>androst-4-ene-3,17-dione + NADPH + H(+) = 5alpha-androstan-3,17-dione + NADP(+)</text>
        <dbReference type="Rhea" id="RHEA:50816"/>
        <dbReference type="ChEBI" id="CHEBI:15378"/>
        <dbReference type="ChEBI" id="CHEBI:15994"/>
        <dbReference type="ChEBI" id="CHEBI:16422"/>
        <dbReference type="ChEBI" id="CHEBI:57783"/>
        <dbReference type="ChEBI" id="CHEBI:58349"/>
    </reaction>
    <physiologicalReaction direction="right-to-left" evidence="8">
        <dbReference type="Rhea" id="RHEA:50818"/>
    </physiologicalReaction>
</comment>
<evidence type="ECO:0000256" key="7">
    <source>
        <dbReference type="ARBA" id="ARBA00047186"/>
    </source>
</evidence>
<evidence type="ECO:0000256" key="12">
    <source>
        <dbReference type="RuleBase" id="RU367081"/>
    </source>
</evidence>
<keyword evidence="4 12" id="KW-0472">Membrane</keyword>
<dbReference type="PANTHER" id="PTHR14624:SF0">
    <property type="entry name" value="POLYPRENOL REDUCTASE"/>
    <property type="match status" value="1"/>
</dbReference>
<dbReference type="EC" id="1.3.1.94" evidence="12"/>
<dbReference type="GO" id="GO:0005789">
    <property type="term" value="C:endoplasmic reticulum membrane"/>
    <property type="evidence" value="ECO:0007669"/>
    <property type="project" value="UniProtKB-SubCell"/>
</dbReference>
<protein>
    <recommendedName>
        <fullName evidence="7 12">Polyprenal reductase</fullName>
        <ecNumber evidence="12">1.3.1.94</ecNumber>
    </recommendedName>
</protein>
<comment type="catalytic activity">
    <reaction evidence="10">
        <text>17beta-hydroxy-5alpha-androstan-3-one + NADP(+) = testosterone + NADPH + H(+)</text>
        <dbReference type="Rhea" id="RHEA:50820"/>
        <dbReference type="ChEBI" id="CHEBI:15378"/>
        <dbReference type="ChEBI" id="CHEBI:16330"/>
        <dbReference type="ChEBI" id="CHEBI:17347"/>
        <dbReference type="ChEBI" id="CHEBI:57783"/>
        <dbReference type="ChEBI" id="CHEBI:58349"/>
        <dbReference type="EC" id="1.3.1.22"/>
    </reaction>
    <physiologicalReaction direction="right-to-left" evidence="10">
        <dbReference type="Rhea" id="RHEA:50822"/>
    </physiologicalReaction>
</comment>
<comment type="subcellular location">
    <subcellularLocation>
        <location evidence="1">Endomembrane system</location>
        <topology evidence="1">Multi-pass membrane protein</topology>
    </subcellularLocation>
    <subcellularLocation>
        <location evidence="12">Endoplasmic reticulum membrane</location>
    </subcellularLocation>
</comment>
<dbReference type="Pfam" id="PF02544">
    <property type="entry name" value="Steroid_dh"/>
    <property type="match status" value="1"/>
</dbReference>
<dbReference type="AlphaFoldDB" id="E4YFK9"/>
<evidence type="ECO:0000256" key="11">
    <source>
        <dbReference type="ARBA" id="ARBA00049427"/>
    </source>
</evidence>
<feature type="transmembrane region" description="Helical" evidence="12">
    <location>
        <begin position="241"/>
        <end position="264"/>
    </location>
</feature>
<comment type="similarity">
    <text evidence="6 12">Belongs to the steroid 5-alpha reductase family. Polyprenal reductase subfamily.</text>
</comment>
<dbReference type="GO" id="GO:0047751">
    <property type="term" value="F:3-oxo-5-alpha-steroid 4-dehydrogenase (NADP+) activity"/>
    <property type="evidence" value="ECO:0007669"/>
    <property type="project" value="UniProtKB-EC"/>
</dbReference>
<dbReference type="InterPro" id="IPR001104">
    <property type="entry name" value="3-oxo-5_a-steroid_4-DH_C"/>
</dbReference>